<accession>A0A1W2D8W5</accession>
<dbReference type="Pfam" id="PF13365">
    <property type="entry name" value="Trypsin_2"/>
    <property type="match status" value="1"/>
</dbReference>
<dbReference type="InterPro" id="IPR001254">
    <property type="entry name" value="Trypsin_dom"/>
</dbReference>
<evidence type="ECO:0000256" key="2">
    <source>
        <dbReference type="ARBA" id="ARBA00023157"/>
    </source>
</evidence>
<reference evidence="5 6" key="1">
    <citation type="submission" date="2017-04" db="EMBL/GenBank/DDBJ databases">
        <authorList>
            <person name="Afonso C.L."/>
            <person name="Miller P.J."/>
            <person name="Scott M.A."/>
            <person name="Spackman E."/>
            <person name="Goraichik I."/>
            <person name="Dimitrov K.M."/>
            <person name="Suarez D.L."/>
            <person name="Swayne D.E."/>
        </authorList>
    </citation>
    <scope>NUCLEOTIDE SEQUENCE [LARGE SCALE GENOMIC DNA]</scope>
    <source>
        <strain evidence="5 6">DSM 43828</strain>
    </source>
</reference>
<evidence type="ECO:0000313" key="6">
    <source>
        <dbReference type="Proteomes" id="UP000192674"/>
    </source>
</evidence>
<organism evidence="5 6">
    <name type="scientific">Kibdelosporangium aridum</name>
    <dbReference type="NCBI Taxonomy" id="2030"/>
    <lineage>
        <taxon>Bacteria</taxon>
        <taxon>Bacillati</taxon>
        <taxon>Actinomycetota</taxon>
        <taxon>Actinomycetes</taxon>
        <taxon>Pseudonocardiales</taxon>
        <taxon>Pseudonocardiaceae</taxon>
        <taxon>Kibdelosporangium</taxon>
    </lineage>
</organism>
<dbReference type="GO" id="GO:0006508">
    <property type="term" value="P:proteolysis"/>
    <property type="evidence" value="ECO:0007669"/>
    <property type="project" value="UniProtKB-KW"/>
</dbReference>
<evidence type="ECO:0000313" key="5">
    <source>
        <dbReference type="EMBL" id="SMC93572.1"/>
    </source>
</evidence>
<feature type="signal peptide" evidence="3">
    <location>
        <begin position="1"/>
        <end position="26"/>
    </location>
</feature>
<feature type="chain" id="PRO_5012574268" evidence="3">
    <location>
        <begin position="27"/>
        <end position="501"/>
    </location>
</feature>
<comment type="similarity">
    <text evidence="1">Belongs to the peptidase S1 family.</text>
</comment>
<dbReference type="InterPro" id="IPR001314">
    <property type="entry name" value="Peptidase_S1A"/>
</dbReference>
<gene>
    <name evidence="5" type="ORF">SAMN05661093_02990</name>
</gene>
<sequence>MSIRSPLLVTTLALAAAAAIATPANAIINGRESTEPYAFLGSLQAPGAPGSNSHGCGVTVVAPQWVLTASHCARVPTLAKNGTPRGWKVRIGSLNTKSGGELVDVDKFYRLATERESYFGRDHALLHLATPVQAKPIRIASSTPPDGTAVRFVGWGNMCEDGKPPCYPGRLHEADFVVQPLSTCPPGIPDAEICLSSPDKADVGNTDSGGPALVREGDEWVIAGTLTGHSESRQALFTDASKHLDWINGIINGTNVPPDDVRPSLEGSVNLGNCMGSVVRMPDAKPEDPALMLTNGHCVEGDRPAPGAAMVDQHADREVPIADSEGYDKTTAKANRLVYATMTGTDIALYRLDKTYGQLATEGAKVFDLTTNPVKAGAKVTVLKSVLPENCTAEAVVPHLKEDGYLLDNSIRYEQTDDCGPGHGASGSPLIAPDGNTVVGVHNTSNEKGEQCTANNPCEVDADGNETSTAGRRYGQQIDMIPACFTGSTLELTKPGCTLKS</sequence>
<evidence type="ECO:0000256" key="3">
    <source>
        <dbReference type="SAM" id="SignalP"/>
    </source>
</evidence>
<dbReference type="InterPro" id="IPR018114">
    <property type="entry name" value="TRYPSIN_HIS"/>
</dbReference>
<evidence type="ECO:0000256" key="1">
    <source>
        <dbReference type="ARBA" id="ARBA00007664"/>
    </source>
</evidence>
<dbReference type="Proteomes" id="UP000192674">
    <property type="component" value="Unassembled WGS sequence"/>
</dbReference>
<feature type="domain" description="Peptidase S1" evidence="4">
    <location>
        <begin position="27"/>
        <end position="252"/>
    </location>
</feature>
<dbReference type="Pfam" id="PF00089">
    <property type="entry name" value="Trypsin"/>
    <property type="match status" value="1"/>
</dbReference>
<dbReference type="SUPFAM" id="SSF50494">
    <property type="entry name" value="Trypsin-like serine proteases"/>
    <property type="match status" value="2"/>
</dbReference>
<dbReference type="EMBL" id="FWXV01000002">
    <property type="protein sequence ID" value="SMC93572.1"/>
    <property type="molecule type" value="Genomic_DNA"/>
</dbReference>
<dbReference type="RefSeq" id="WP_084426910.1">
    <property type="nucleotide sequence ID" value="NZ_FWXV01000002.1"/>
</dbReference>
<keyword evidence="6" id="KW-1185">Reference proteome</keyword>
<protein>
    <submittedName>
        <fullName evidence="5">Secreted trypsin-like serine protease</fullName>
    </submittedName>
</protein>
<dbReference type="SMART" id="SM00020">
    <property type="entry name" value="Tryp_SPc"/>
    <property type="match status" value="1"/>
</dbReference>
<keyword evidence="5" id="KW-0645">Protease</keyword>
<dbReference type="OrthoDB" id="3233951at2"/>
<keyword evidence="3" id="KW-0732">Signal</keyword>
<dbReference type="PANTHER" id="PTHR24276:SF98">
    <property type="entry name" value="FI18310P1-RELATED"/>
    <property type="match status" value="1"/>
</dbReference>
<dbReference type="InterPro" id="IPR050430">
    <property type="entry name" value="Peptidase_S1"/>
</dbReference>
<dbReference type="Gene3D" id="2.40.10.10">
    <property type="entry name" value="Trypsin-like serine proteases"/>
    <property type="match status" value="1"/>
</dbReference>
<dbReference type="PROSITE" id="PS50240">
    <property type="entry name" value="TRYPSIN_DOM"/>
    <property type="match status" value="1"/>
</dbReference>
<keyword evidence="5" id="KW-0378">Hydrolase</keyword>
<dbReference type="InterPro" id="IPR043504">
    <property type="entry name" value="Peptidase_S1_PA_chymotrypsin"/>
</dbReference>
<dbReference type="GO" id="GO:0004252">
    <property type="term" value="F:serine-type endopeptidase activity"/>
    <property type="evidence" value="ECO:0007669"/>
    <property type="project" value="InterPro"/>
</dbReference>
<dbReference type="PROSITE" id="PS00134">
    <property type="entry name" value="TRYPSIN_HIS"/>
    <property type="match status" value="1"/>
</dbReference>
<name>A0A1W2D8W5_KIBAR</name>
<dbReference type="InterPro" id="IPR009003">
    <property type="entry name" value="Peptidase_S1_PA"/>
</dbReference>
<proteinExistence type="inferred from homology"/>
<evidence type="ECO:0000259" key="4">
    <source>
        <dbReference type="PROSITE" id="PS50240"/>
    </source>
</evidence>
<keyword evidence="2" id="KW-1015">Disulfide bond</keyword>
<dbReference type="PANTHER" id="PTHR24276">
    <property type="entry name" value="POLYSERASE-RELATED"/>
    <property type="match status" value="1"/>
</dbReference>
<dbReference type="PRINTS" id="PR00722">
    <property type="entry name" value="CHYMOTRYPSIN"/>
</dbReference>
<dbReference type="AlphaFoldDB" id="A0A1W2D8W5"/>